<dbReference type="Gene3D" id="3.40.50.11550">
    <property type="match status" value="1"/>
</dbReference>
<sequence>MRLLSFVLLLCLAGCQAHLPALPAWQLPSEGQAPGVGQIIDLRSGQALSPAQLVEQLADAPQVLVGERHDNPDHHALQLWLLQALASQRGQGSLLLEMLTPSQQAQVDGVRPTLARGEAVTDLAAALSWEKGWDWALYGPVVRYALAQPYPLRAANLDRAEVMAIYRAVPPLKGAAASAPAVREALLAQIRTSHCDLLPESQLPAMLAVQQQRDLRMAQALQAAATPSLLFAGAYHVRRDLGAPLHLRDLGLPADERVLILAEAGKPVSAAMADYVWYTPGVAEQDLCAQLRR</sequence>
<evidence type="ECO:0000259" key="2">
    <source>
        <dbReference type="Pfam" id="PF04187"/>
    </source>
</evidence>
<organism evidence="3 4">
    <name type="scientific">Pseudomonas cuatrocienegasensis</name>
    <dbReference type="NCBI Taxonomy" id="543360"/>
    <lineage>
        <taxon>Bacteria</taxon>
        <taxon>Pseudomonadati</taxon>
        <taxon>Pseudomonadota</taxon>
        <taxon>Gammaproteobacteria</taxon>
        <taxon>Pseudomonadales</taxon>
        <taxon>Pseudomonadaceae</taxon>
        <taxon>Pseudomonas</taxon>
    </lineage>
</organism>
<protein>
    <submittedName>
        <fullName evidence="3">Uncharacterized iron-regulated protein</fullName>
    </submittedName>
</protein>
<dbReference type="CDD" id="cd14727">
    <property type="entry name" value="ChanN-like"/>
    <property type="match status" value="1"/>
</dbReference>
<keyword evidence="4" id="KW-1185">Reference proteome</keyword>
<gene>
    <name evidence="3" type="ORF">SAMN05216600_115108</name>
</gene>
<dbReference type="InterPro" id="IPR007314">
    <property type="entry name" value="Cofac_haem-bd_dom"/>
</dbReference>
<reference evidence="3 4" key="1">
    <citation type="submission" date="2016-10" db="EMBL/GenBank/DDBJ databases">
        <authorList>
            <person name="Varghese N."/>
            <person name="Submissions S."/>
        </authorList>
    </citation>
    <scope>NUCLEOTIDE SEQUENCE [LARGE SCALE GENOMIC DNA]</scope>
    <source>
        <strain evidence="3 4">CIP 109853</strain>
    </source>
</reference>
<accession>A0ABY1BLL8</accession>
<feature type="domain" description="Haem-binding uptake Tiki superfamily ChaN" evidence="2">
    <location>
        <begin position="53"/>
        <end position="247"/>
    </location>
</feature>
<dbReference type="Pfam" id="PF04187">
    <property type="entry name" value="Cofac_haem_bdg"/>
    <property type="match status" value="1"/>
</dbReference>
<feature type="signal peptide" evidence="1">
    <location>
        <begin position="1"/>
        <end position="17"/>
    </location>
</feature>
<dbReference type="PIRSF" id="PIRSF020419">
    <property type="entry name" value="Fe_uptake_reg_CjrA_prd"/>
    <property type="match status" value="1"/>
</dbReference>
<evidence type="ECO:0000256" key="1">
    <source>
        <dbReference type="SAM" id="SignalP"/>
    </source>
</evidence>
<evidence type="ECO:0000313" key="4">
    <source>
        <dbReference type="Proteomes" id="UP000198512"/>
    </source>
</evidence>
<comment type="caution">
    <text evidence="3">The sequence shown here is derived from an EMBL/GenBank/DDBJ whole genome shotgun (WGS) entry which is preliminary data.</text>
</comment>
<proteinExistence type="predicted"/>
<name>A0ABY1BLL8_9PSED</name>
<dbReference type="Gene3D" id="1.10.8.760">
    <property type="entry name" value="Haem-binding uptake, Tiki superfamily, ChaN, domain 2"/>
    <property type="match status" value="1"/>
</dbReference>
<dbReference type="InterPro" id="IPR016773">
    <property type="entry name" value="Fe3_uptake_reg_CjrA_prd"/>
</dbReference>
<feature type="chain" id="PRO_5047153395" evidence="1">
    <location>
        <begin position="18"/>
        <end position="293"/>
    </location>
</feature>
<dbReference type="RefSeq" id="WP_069521552.1">
    <property type="nucleotide sequence ID" value="NZ_FOFP01000015.1"/>
</dbReference>
<dbReference type="EMBL" id="FOFP01000015">
    <property type="protein sequence ID" value="SER12123.1"/>
    <property type="molecule type" value="Genomic_DNA"/>
</dbReference>
<dbReference type="Proteomes" id="UP000198512">
    <property type="component" value="Unassembled WGS sequence"/>
</dbReference>
<evidence type="ECO:0000313" key="3">
    <source>
        <dbReference type="EMBL" id="SER12123.1"/>
    </source>
</evidence>
<dbReference type="SUPFAM" id="SSF159501">
    <property type="entry name" value="EreA/ChaN-like"/>
    <property type="match status" value="1"/>
</dbReference>
<keyword evidence="1" id="KW-0732">Signal</keyword>